<dbReference type="Pfam" id="PF00891">
    <property type="entry name" value="Methyltransf_2"/>
    <property type="match status" value="1"/>
</dbReference>
<dbReference type="SUPFAM" id="SSF46785">
    <property type="entry name" value="Winged helix' DNA-binding domain"/>
    <property type="match status" value="1"/>
</dbReference>
<evidence type="ECO:0000256" key="4">
    <source>
        <dbReference type="PIRSR" id="PIRSR005739-1"/>
    </source>
</evidence>
<dbReference type="Gene3D" id="3.40.50.150">
    <property type="entry name" value="Vaccinia Virus protein VP39"/>
    <property type="match status" value="1"/>
</dbReference>
<reference evidence="8 9" key="2">
    <citation type="submission" date="2024-10" db="EMBL/GenBank/DDBJ databases">
        <authorList>
            <person name="Ryan C."/>
        </authorList>
    </citation>
    <scope>NUCLEOTIDE SEQUENCE [LARGE SCALE GENOMIC DNA]</scope>
</reference>
<dbReference type="SUPFAM" id="SSF53335">
    <property type="entry name" value="S-adenosyl-L-methionine-dependent methyltransferases"/>
    <property type="match status" value="1"/>
</dbReference>
<keyword evidence="3" id="KW-0949">S-adenosyl-L-methionine</keyword>
<dbReference type="GO" id="GO:0008168">
    <property type="term" value="F:methyltransferase activity"/>
    <property type="evidence" value="ECO:0007669"/>
    <property type="project" value="UniProtKB-KW"/>
</dbReference>
<dbReference type="InterPro" id="IPR016461">
    <property type="entry name" value="COMT-like"/>
</dbReference>
<evidence type="ECO:0000313" key="9">
    <source>
        <dbReference type="Proteomes" id="UP001497457"/>
    </source>
</evidence>
<gene>
    <name evidence="8" type="ORF">URODEC1_LOCUS82749</name>
</gene>
<dbReference type="PIRSF" id="PIRSF005739">
    <property type="entry name" value="O-mtase"/>
    <property type="match status" value="1"/>
</dbReference>
<keyword evidence="1" id="KW-0489">Methyltransferase</keyword>
<dbReference type="Gene3D" id="1.10.10.10">
    <property type="entry name" value="Winged helix-like DNA-binding domain superfamily/Winged helix DNA-binding domain"/>
    <property type="match status" value="1"/>
</dbReference>
<dbReference type="PROSITE" id="PS51683">
    <property type="entry name" value="SAM_OMT_II"/>
    <property type="match status" value="1"/>
</dbReference>
<evidence type="ECO:0000256" key="2">
    <source>
        <dbReference type="ARBA" id="ARBA00022679"/>
    </source>
</evidence>
<reference evidence="9" key="1">
    <citation type="submission" date="2024-06" db="EMBL/GenBank/DDBJ databases">
        <authorList>
            <person name="Ryan C."/>
        </authorList>
    </citation>
    <scope>NUCLEOTIDE SEQUENCE [LARGE SCALE GENOMIC DNA]</scope>
</reference>
<dbReference type="FunFam" id="1.10.10.10:FF:000357">
    <property type="entry name" value="Caffeic acid 3-O-methyltransferase"/>
    <property type="match status" value="1"/>
</dbReference>
<evidence type="ECO:0000259" key="6">
    <source>
        <dbReference type="Pfam" id="PF00891"/>
    </source>
</evidence>
<protein>
    <submittedName>
        <fullName evidence="8">Uncharacterized protein</fullName>
    </submittedName>
</protein>
<feature type="domain" description="O-methyltransferase C-terminal" evidence="6">
    <location>
        <begin position="156"/>
        <end position="348"/>
    </location>
</feature>
<keyword evidence="2" id="KW-0808">Transferase</keyword>
<organism evidence="8 9">
    <name type="scientific">Urochloa decumbens</name>
    <dbReference type="NCBI Taxonomy" id="240449"/>
    <lineage>
        <taxon>Eukaryota</taxon>
        <taxon>Viridiplantae</taxon>
        <taxon>Streptophyta</taxon>
        <taxon>Embryophyta</taxon>
        <taxon>Tracheophyta</taxon>
        <taxon>Spermatophyta</taxon>
        <taxon>Magnoliopsida</taxon>
        <taxon>Liliopsida</taxon>
        <taxon>Poales</taxon>
        <taxon>Poaceae</taxon>
        <taxon>PACMAD clade</taxon>
        <taxon>Panicoideae</taxon>
        <taxon>Panicodae</taxon>
        <taxon>Paniceae</taxon>
        <taxon>Melinidinae</taxon>
        <taxon>Urochloa</taxon>
    </lineage>
</organism>
<evidence type="ECO:0000256" key="1">
    <source>
        <dbReference type="ARBA" id="ARBA00022603"/>
    </source>
</evidence>
<dbReference type="AlphaFoldDB" id="A0ABC9D826"/>
<keyword evidence="9" id="KW-1185">Reference proteome</keyword>
<accession>A0ABC9D826</accession>
<dbReference type="EMBL" id="OZ075141">
    <property type="protein sequence ID" value="CAL5033630.1"/>
    <property type="molecule type" value="Genomic_DNA"/>
</dbReference>
<dbReference type="InterPro" id="IPR036390">
    <property type="entry name" value="WH_DNA-bd_sf"/>
</dbReference>
<feature type="active site" description="Proton acceptor" evidence="4">
    <location>
        <position position="273"/>
    </location>
</feature>
<feature type="domain" description="O-methyltransferase dimerisation" evidence="7">
    <location>
        <begin position="36"/>
        <end position="129"/>
    </location>
</feature>
<evidence type="ECO:0000256" key="5">
    <source>
        <dbReference type="SAM" id="MobiDB-lite"/>
    </source>
</evidence>
<proteinExistence type="predicted"/>
<dbReference type="Pfam" id="PF08100">
    <property type="entry name" value="Dimerisation"/>
    <property type="match status" value="1"/>
</dbReference>
<name>A0ABC9D826_9POAL</name>
<evidence type="ECO:0000256" key="3">
    <source>
        <dbReference type="ARBA" id="ARBA00022691"/>
    </source>
</evidence>
<dbReference type="InterPro" id="IPR001077">
    <property type="entry name" value="COMT_C"/>
</dbReference>
<sequence length="368" mass="39583">MLCTPENRSDSPGAMSNPATPGASGDGDETSCLHALELISAFAISMTVKAAIELGLIDVLSTAASRAMTADELSAQLPAADKAEAAASVDRLLRFLASYNVVKCSAETGPNGEALRRYTAAPVCRWLASNSSEGSLAPLAMFAVDEDYLPTCPPAVACGGPSAFERAHGMPMFPYMGTNARLNRVFNKAMAQQTVMVIGKLLERFKGFDGVGGGTGATLEMITSRYKNIRGINFDLPHALSEAPAIPGVKHVPGNMFEEVPNGDAIFLKSMLHLQNDDDCIKILKNCHRALPERGKVIAVEIVLPAIPEATPMAQNPFRLDVIMLNNFRGGKERTEQEFLKLGRDSGYEGEFRSTYIFANYLALEFSK</sequence>
<evidence type="ECO:0000313" key="8">
    <source>
        <dbReference type="EMBL" id="CAL5033630.1"/>
    </source>
</evidence>
<dbReference type="Proteomes" id="UP001497457">
    <property type="component" value="Chromosome 31b"/>
</dbReference>
<dbReference type="InterPro" id="IPR029063">
    <property type="entry name" value="SAM-dependent_MTases_sf"/>
</dbReference>
<dbReference type="InterPro" id="IPR036388">
    <property type="entry name" value="WH-like_DNA-bd_sf"/>
</dbReference>
<dbReference type="GO" id="GO:0032259">
    <property type="term" value="P:methylation"/>
    <property type="evidence" value="ECO:0007669"/>
    <property type="project" value="UniProtKB-KW"/>
</dbReference>
<evidence type="ECO:0000259" key="7">
    <source>
        <dbReference type="Pfam" id="PF08100"/>
    </source>
</evidence>
<dbReference type="InterPro" id="IPR012967">
    <property type="entry name" value="COMT_dimerisation"/>
</dbReference>
<dbReference type="PANTHER" id="PTHR11746">
    <property type="entry name" value="O-METHYLTRANSFERASE"/>
    <property type="match status" value="1"/>
</dbReference>
<feature type="region of interest" description="Disordered" evidence="5">
    <location>
        <begin position="1"/>
        <end position="28"/>
    </location>
</feature>